<dbReference type="Pfam" id="PF00001">
    <property type="entry name" value="7tm_1"/>
    <property type="match status" value="1"/>
</dbReference>
<comment type="subcellular location">
    <subcellularLocation>
        <location evidence="1">Cell membrane</location>
        <topology evidence="1">Multi-pass membrane protein</topology>
    </subcellularLocation>
</comment>
<keyword evidence="14" id="KW-1185">Reference proteome</keyword>
<sequence>MAETENPLAIEAVVIPAVLGVIGVVGVIGNGLVILVIARSKDMRTVTNVYVVNMAVTDFAYLVFSVPPAAIVFAASEWPLGEAMCKGMHYLGRVTLQASCLTLTAMSIDRFCAIVLPFKTVNFRRTRVAIIISACIWISSFLISIPVALRFKTFIVPNAVGTQTLCRETWQSQEAQKSYFIYLFVITYLVPVFISAVCGSLIVRQLIRSSRMPRCNLDRHERKMRRVTAMVLGVTALFALLWLPNHAINLWRVMNPLVPGIIQVYRVKMAFTCLAFTNSALNPFVYTFFGENFKLGLRRLFPRCCKRTMGASPQSSTRKSSLSHRKLSAQLSNKSVHCHRRGSLDGAGRRDFVVEIREESPSPMSVTERAPPSVTGTLDQTNILTDLCSCHGILNVICKKEKPLSSTV</sequence>
<dbReference type="OrthoDB" id="6076970at2759"/>
<dbReference type="GO" id="GO:0004930">
    <property type="term" value="F:G protein-coupled receptor activity"/>
    <property type="evidence" value="ECO:0000318"/>
    <property type="project" value="GO_Central"/>
</dbReference>
<dbReference type="GO" id="GO:0005886">
    <property type="term" value="C:plasma membrane"/>
    <property type="evidence" value="ECO:0000318"/>
    <property type="project" value="GO_Central"/>
</dbReference>
<accession>A0A9J7N3T7</accession>
<keyword evidence="10 11" id="KW-0807">Transducer</keyword>
<dbReference type="PROSITE" id="PS00237">
    <property type="entry name" value="G_PROTEIN_RECEP_F1_1"/>
    <property type="match status" value="1"/>
</dbReference>
<feature type="transmembrane region" description="Helical" evidence="12">
    <location>
        <begin position="179"/>
        <end position="203"/>
    </location>
</feature>
<dbReference type="Gene3D" id="1.20.1070.10">
    <property type="entry name" value="Rhodopsin 7-helix transmembrane proteins"/>
    <property type="match status" value="1"/>
</dbReference>
<dbReference type="SMART" id="SM01381">
    <property type="entry name" value="7TM_GPCR_Srsx"/>
    <property type="match status" value="1"/>
</dbReference>
<feature type="transmembrane region" description="Helical" evidence="12">
    <location>
        <begin position="50"/>
        <end position="74"/>
    </location>
</feature>
<dbReference type="PROSITE" id="PS50262">
    <property type="entry name" value="G_PROTEIN_RECEP_F1_2"/>
    <property type="match status" value="1"/>
</dbReference>
<keyword evidence="8 11" id="KW-0675">Receptor</keyword>
<evidence type="ECO:0000313" key="14">
    <source>
        <dbReference type="Proteomes" id="UP000001554"/>
    </source>
</evidence>
<feature type="domain" description="G-protein coupled receptors family 1 profile" evidence="13">
    <location>
        <begin position="29"/>
        <end position="286"/>
    </location>
</feature>
<name>A0A9J7N3T7_BRAFL</name>
<protein>
    <submittedName>
        <fullName evidence="15">Galanin receptor type 1-like</fullName>
    </submittedName>
</protein>
<comment type="similarity">
    <text evidence="11">Belongs to the G-protein coupled receptor 1 family.</text>
</comment>
<proteinExistence type="inferred from homology"/>
<keyword evidence="3 11" id="KW-0812">Transmembrane</keyword>
<evidence type="ECO:0000256" key="12">
    <source>
        <dbReference type="SAM" id="Phobius"/>
    </source>
</evidence>
<evidence type="ECO:0000256" key="11">
    <source>
        <dbReference type="RuleBase" id="RU000688"/>
    </source>
</evidence>
<organism evidence="14 15">
    <name type="scientific">Branchiostoma floridae</name>
    <name type="common">Florida lancelet</name>
    <name type="synonym">Amphioxus</name>
    <dbReference type="NCBI Taxonomy" id="7739"/>
    <lineage>
        <taxon>Eukaryota</taxon>
        <taxon>Metazoa</taxon>
        <taxon>Chordata</taxon>
        <taxon>Cephalochordata</taxon>
        <taxon>Leptocardii</taxon>
        <taxon>Amphioxiformes</taxon>
        <taxon>Branchiostomatidae</taxon>
        <taxon>Branchiostoma</taxon>
    </lineage>
</organism>
<dbReference type="RefSeq" id="XP_035689015.1">
    <property type="nucleotide sequence ID" value="XM_035833122.1"/>
</dbReference>
<dbReference type="AlphaFoldDB" id="A0A9J7N3T7"/>
<dbReference type="FunFam" id="1.20.1070.10:FF:000781">
    <property type="entry name" value="Uncharacterized protein"/>
    <property type="match status" value="1"/>
</dbReference>
<keyword evidence="2" id="KW-1003">Cell membrane</keyword>
<keyword evidence="6 12" id="KW-0472">Membrane</keyword>
<evidence type="ECO:0000256" key="9">
    <source>
        <dbReference type="ARBA" id="ARBA00023180"/>
    </source>
</evidence>
<dbReference type="InterPro" id="IPR000276">
    <property type="entry name" value="GPCR_Rhodpsn"/>
</dbReference>
<dbReference type="InterPro" id="IPR017452">
    <property type="entry name" value="GPCR_Rhodpsn_7TM"/>
</dbReference>
<evidence type="ECO:0000313" key="15">
    <source>
        <dbReference type="RefSeq" id="XP_035689015.1"/>
    </source>
</evidence>
<evidence type="ECO:0000256" key="10">
    <source>
        <dbReference type="ARBA" id="ARBA00023224"/>
    </source>
</evidence>
<reference evidence="15" key="2">
    <citation type="submission" date="2025-08" db="UniProtKB">
        <authorList>
            <consortium name="RefSeq"/>
        </authorList>
    </citation>
    <scope>IDENTIFICATION</scope>
    <source>
        <strain evidence="15">S238N-H82</strain>
        <tissue evidence="15">Testes</tissue>
    </source>
</reference>
<keyword evidence="4 12" id="KW-1133">Transmembrane helix</keyword>
<dbReference type="GO" id="GO:0007186">
    <property type="term" value="P:G protein-coupled receptor signaling pathway"/>
    <property type="evidence" value="ECO:0000318"/>
    <property type="project" value="GO_Central"/>
</dbReference>
<keyword evidence="9" id="KW-0325">Glycoprotein</keyword>
<evidence type="ECO:0000256" key="6">
    <source>
        <dbReference type="ARBA" id="ARBA00023136"/>
    </source>
</evidence>
<gene>
    <name evidence="15" type="primary">LOC118424532</name>
</gene>
<dbReference type="Proteomes" id="UP000001554">
    <property type="component" value="Chromosome 10"/>
</dbReference>
<dbReference type="PANTHER" id="PTHR45695">
    <property type="entry name" value="LEUCOKININ RECEPTOR-RELATED"/>
    <property type="match status" value="1"/>
</dbReference>
<dbReference type="KEGG" id="bfo:118424532"/>
<feature type="transmembrane region" description="Helical" evidence="12">
    <location>
        <begin position="224"/>
        <end position="244"/>
    </location>
</feature>
<dbReference type="OMA" id="DRHERKM"/>
<evidence type="ECO:0000256" key="5">
    <source>
        <dbReference type="ARBA" id="ARBA00023040"/>
    </source>
</evidence>
<feature type="transmembrane region" description="Helical" evidence="12">
    <location>
        <begin position="94"/>
        <end position="116"/>
    </location>
</feature>
<keyword evidence="5 11" id="KW-0297">G-protein coupled receptor</keyword>
<evidence type="ECO:0000256" key="1">
    <source>
        <dbReference type="ARBA" id="ARBA00004651"/>
    </source>
</evidence>
<dbReference type="SUPFAM" id="SSF81321">
    <property type="entry name" value="Family A G protein-coupled receptor-like"/>
    <property type="match status" value="1"/>
</dbReference>
<evidence type="ECO:0000256" key="3">
    <source>
        <dbReference type="ARBA" id="ARBA00022692"/>
    </source>
</evidence>
<reference evidence="14" key="1">
    <citation type="journal article" date="2020" name="Nat. Ecol. Evol.">
        <title>Deeply conserved synteny resolves early events in vertebrate evolution.</title>
        <authorList>
            <person name="Simakov O."/>
            <person name="Marletaz F."/>
            <person name="Yue J.X."/>
            <person name="O'Connell B."/>
            <person name="Jenkins J."/>
            <person name="Brandt A."/>
            <person name="Calef R."/>
            <person name="Tung C.H."/>
            <person name="Huang T.K."/>
            <person name="Schmutz J."/>
            <person name="Satoh N."/>
            <person name="Yu J.K."/>
            <person name="Putnam N.H."/>
            <person name="Green R.E."/>
            <person name="Rokhsar D.S."/>
        </authorList>
    </citation>
    <scope>NUCLEOTIDE SEQUENCE [LARGE SCALE GENOMIC DNA]</scope>
    <source>
        <strain evidence="14">S238N-H82</strain>
    </source>
</reference>
<evidence type="ECO:0000256" key="2">
    <source>
        <dbReference type="ARBA" id="ARBA00022475"/>
    </source>
</evidence>
<dbReference type="GeneID" id="118424532"/>
<evidence type="ECO:0000256" key="7">
    <source>
        <dbReference type="ARBA" id="ARBA00023157"/>
    </source>
</evidence>
<dbReference type="PANTHER" id="PTHR45695:SF23">
    <property type="entry name" value="GALANIN-LIKE G-PROTEIN COUPLED RECEPTOR NPR-9"/>
    <property type="match status" value="1"/>
</dbReference>
<evidence type="ECO:0000259" key="13">
    <source>
        <dbReference type="PROSITE" id="PS50262"/>
    </source>
</evidence>
<evidence type="ECO:0000256" key="4">
    <source>
        <dbReference type="ARBA" id="ARBA00022989"/>
    </source>
</evidence>
<dbReference type="PRINTS" id="PR00237">
    <property type="entry name" value="GPCRRHODOPSN"/>
</dbReference>
<feature type="transmembrane region" description="Helical" evidence="12">
    <location>
        <begin position="12"/>
        <end position="38"/>
    </location>
</feature>
<feature type="transmembrane region" description="Helical" evidence="12">
    <location>
        <begin position="128"/>
        <end position="149"/>
    </location>
</feature>
<evidence type="ECO:0000256" key="8">
    <source>
        <dbReference type="ARBA" id="ARBA00023170"/>
    </source>
</evidence>
<keyword evidence="7" id="KW-1015">Disulfide bond</keyword>